<feature type="domain" description="SHOCT" evidence="9">
    <location>
        <begin position="5"/>
        <end position="32"/>
    </location>
</feature>
<evidence type="ECO:0000256" key="5">
    <source>
        <dbReference type="ARBA" id="ARBA00023136"/>
    </source>
</evidence>
<evidence type="ECO:0000256" key="7">
    <source>
        <dbReference type="SAM" id="Phobius"/>
    </source>
</evidence>
<dbReference type="RefSeq" id="WP_320424974.1">
    <property type="nucleotide sequence ID" value="NZ_JAXCLA010000007.1"/>
</dbReference>
<dbReference type="InterPro" id="IPR018649">
    <property type="entry name" value="SHOCT"/>
</dbReference>
<dbReference type="Pfam" id="PF04024">
    <property type="entry name" value="PspC"/>
    <property type="match status" value="1"/>
</dbReference>
<evidence type="ECO:0000256" key="2">
    <source>
        <dbReference type="ARBA" id="ARBA00022475"/>
    </source>
</evidence>
<dbReference type="InterPro" id="IPR007168">
    <property type="entry name" value="Phageshock_PspC_N"/>
</dbReference>
<keyword evidence="11" id="KW-1185">Reference proteome</keyword>
<dbReference type="PANTHER" id="PTHR33885">
    <property type="entry name" value="PHAGE SHOCK PROTEIN C"/>
    <property type="match status" value="1"/>
</dbReference>
<evidence type="ECO:0000256" key="6">
    <source>
        <dbReference type="SAM" id="MobiDB-lite"/>
    </source>
</evidence>
<keyword evidence="2" id="KW-1003">Cell membrane</keyword>
<comment type="subcellular location">
    <subcellularLocation>
        <location evidence="1">Cell membrane</location>
        <topology evidence="1">Single-pass membrane protein</topology>
    </subcellularLocation>
</comment>
<keyword evidence="3 7" id="KW-0812">Transmembrane</keyword>
<evidence type="ECO:0000256" key="1">
    <source>
        <dbReference type="ARBA" id="ARBA00004162"/>
    </source>
</evidence>
<evidence type="ECO:0000313" key="10">
    <source>
        <dbReference type="EMBL" id="MDY0747005.1"/>
    </source>
</evidence>
<keyword evidence="5 7" id="KW-0472">Membrane</keyword>
<evidence type="ECO:0000259" key="9">
    <source>
        <dbReference type="Pfam" id="PF09851"/>
    </source>
</evidence>
<evidence type="ECO:0000256" key="4">
    <source>
        <dbReference type="ARBA" id="ARBA00022989"/>
    </source>
</evidence>
<proteinExistence type="predicted"/>
<evidence type="ECO:0000256" key="3">
    <source>
        <dbReference type="ARBA" id="ARBA00022692"/>
    </source>
</evidence>
<dbReference type="InterPro" id="IPR052027">
    <property type="entry name" value="PspC"/>
</dbReference>
<feature type="compositionally biased region" description="Low complexity" evidence="6">
    <location>
        <begin position="34"/>
        <end position="49"/>
    </location>
</feature>
<dbReference type="Pfam" id="PF09851">
    <property type="entry name" value="SHOCT"/>
    <property type="match status" value="1"/>
</dbReference>
<dbReference type="PANTHER" id="PTHR33885:SF3">
    <property type="entry name" value="PHAGE SHOCK PROTEIN C"/>
    <property type="match status" value="1"/>
</dbReference>
<organism evidence="10 11">
    <name type="scientific">Roseateles agri</name>
    <dbReference type="NCBI Taxonomy" id="3098619"/>
    <lineage>
        <taxon>Bacteria</taxon>
        <taxon>Pseudomonadati</taxon>
        <taxon>Pseudomonadota</taxon>
        <taxon>Betaproteobacteria</taxon>
        <taxon>Burkholderiales</taxon>
        <taxon>Sphaerotilaceae</taxon>
        <taxon>Roseateles</taxon>
    </lineage>
</organism>
<gene>
    <name evidence="10" type="ORF">SNE35_21005</name>
</gene>
<keyword evidence="4 7" id="KW-1133">Transmembrane helix</keyword>
<sequence length="111" mass="12003">MSHADELNKLADLHARGALSDDEYARAKERVLNGPSTAGTYSGSSSGDGMDAVNSLRRSRDDRWIGGVCGGIGRTTGMASWIWRLLFTLLVLCAGSGVLLYVLLWIFVPEE</sequence>
<feature type="transmembrane region" description="Helical" evidence="7">
    <location>
        <begin position="81"/>
        <end position="108"/>
    </location>
</feature>
<evidence type="ECO:0000313" key="11">
    <source>
        <dbReference type="Proteomes" id="UP001285263"/>
    </source>
</evidence>
<accession>A0ABU5DL16</accession>
<reference evidence="10 11" key="1">
    <citation type="submission" date="2023-11" db="EMBL/GenBank/DDBJ databases">
        <title>Paucibacter sp. nov., isolated from fresh soil in Korea.</title>
        <authorList>
            <person name="Le N.T.T."/>
        </authorList>
    </citation>
    <scope>NUCLEOTIDE SEQUENCE [LARGE SCALE GENOMIC DNA]</scope>
    <source>
        <strain evidence="10 11">R3-3</strain>
    </source>
</reference>
<dbReference type="Proteomes" id="UP001285263">
    <property type="component" value="Unassembled WGS sequence"/>
</dbReference>
<feature type="region of interest" description="Disordered" evidence="6">
    <location>
        <begin position="30"/>
        <end position="53"/>
    </location>
</feature>
<comment type="caution">
    <text evidence="10">The sequence shown here is derived from an EMBL/GenBank/DDBJ whole genome shotgun (WGS) entry which is preliminary data.</text>
</comment>
<evidence type="ECO:0000259" key="8">
    <source>
        <dbReference type="Pfam" id="PF04024"/>
    </source>
</evidence>
<feature type="domain" description="Phage shock protein PspC N-terminal" evidence="8">
    <location>
        <begin position="55"/>
        <end position="111"/>
    </location>
</feature>
<dbReference type="EMBL" id="JAXCLA010000007">
    <property type="protein sequence ID" value="MDY0747005.1"/>
    <property type="molecule type" value="Genomic_DNA"/>
</dbReference>
<name>A0ABU5DL16_9BURK</name>
<protein>
    <submittedName>
        <fullName evidence="10">PspC domain-containing protein</fullName>
    </submittedName>
</protein>